<evidence type="ECO:0000256" key="3">
    <source>
        <dbReference type="ARBA" id="ARBA00022827"/>
    </source>
</evidence>
<dbReference type="RefSeq" id="WP_123664289.1">
    <property type="nucleotide sequence ID" value="NZ_RJKE01000001.1"/>
</dbReference>
<dbReference type="AlphaFoldDB" id="A0A3N1CTS5"/>
<evidence type="ECO:0000313" key="8">
    <source>
        <dbReference type="Proteomes" id="UP000272400"/>
    </source>
</evidence>
<evidence type="ECO:0000259" key="5">
    <source>
        <dbReference type="Pfam" id="PF07992"/>
    </source>
</evidence>
<keyword evidence="8" id="KW-1185">Reference proteome</keyword>
<accession>A0A3N1CTS5</accession>
<comment type="cofactor">
    <cofactor evidence="1">
        <name>FAD</name>
        <dbReference type="ChEBI" id="CHEBI:57692"/>
    </cofactor>
</comment>
<dbReference type="InterPro" id="IPR036188">
    <property type="entry name" value="FAD/NAD-bd_sf"/>
</dbReference>
<dbReference type="PANTHER" id="PTHR43557:SF2">
    <property type="entry name" value="RIESKE DOMAIN-CONTAINING PROTEIN-RELATED"/>
    <property type="match status" value="1"/>
</dbReference>
<dbReference type="GO" id="GO:0005737">
    <property type="term" value="C:cytoplasm"/>
    <property type="evidence" value="ECO:0007669"/>
    <property type="project" value="TreeGrafter"/>
</dbReference>
<name>A0A3N1CTS5_9ACTN</name>
<dbReference type="PRINTS" id="PR00411">
    <property type="entry name" value="PNDRDTASEI"/>
</dbReference>
<feature type="domain" description="Reductase C-terminal" evidence="6">
    <location>
        <begin position="320"/>
        <end position="403"/>
    </location>
</feature>
<dbReference type="InterPro" id="IPR050446">
    <property type="entry name" value="FAD-oxidoreductase/Apoptosis"/>
</dbReference>
<dbReference type="Gene3D" id="3.50.50.60">
    <property type="entry name" value="FAD/NAD(P)-binding domain"/>
    <property type="match status" value="2"/>
</dbReference>
<dbReference type="OrthoDB" id="4213189at2"/>
<evidence type="ECO:0000256" key="1">
    <source>
        <dbReference type="ARBA" id="ARBA00001974"/>
    </source>
</evidence>
<dbReference type="Pfam" id="PF14759">
    <property type="entry name" value="Reductase_C"/>
    <property type="match status" value="1"/>
</dbReference>
<comment type="caution">
    <text evidence="7">The sequence shown here is derived from an EMBL/GenBank/DDBJ whole genome shotgun (WGS) entry which is preliminary data.</text>
</comment>
<dbReference type="Proteomes" id="UP000272400">
    <property type="component" value="Unassembled WGS sequence"/>
</dbReference>
<evidence type="ECO:0000313" key="7">
    <source>
        <dbReference type="EMBL" id="ROO84710.1"/>
    </source>
</evidence>
<dbReference type="InterPro" id="IPR023753">
    <property type="entry name" value="FAD/NAD-binding_dom"/>
</dbReference>
<dbReference type="InterPro" id="IPR016156">
    <property type="entry name" value="FAD/NAD-linked_Rdtase_dimer_sf"/>
</dbReference>
<evidence type="ECO:0000256" key="2">
    <source>
        <dbReference type="ARBA" id="ARBA00022630"/>
    </source>
</evidence>
<dbReference type="Pfam" id="PF07992">
    <property type="entry name" value="Pyr_redox_2"/>
    <property type="match status" value="1"/>
</dbReference>
<keyword evidence="3" id="KW-0274">FAD</keyword>
<evidence type="ECO:0000259" key="6">
    <source>
        <dbReference type="Pfam" id="PF14759"/>
    </source>
</evidence>
<dbReference type="SUPFAM" id="SSF55424">
    <property type="entry name" value="FAD/NAD-linked reductases, dimerisation (C-terminal) domain"/>
    <property type="match status" value="1"/>
</dbReference>
<evidence type="ECO:0000256" key="4">
    <source>
        <dbReference type="ARBA" id="ARBA00023002"/>
    </source>
</evidence>
<proteinExistence type="predicted"/>
<sequence>MSDIASVVIVGGGLAGVSTAAALRSGGYVGELYLVDAGAFPYDRPPLSKDFLSGAKDLAQLALQPAEWYAEQDVRLLNRSTVTSVDADSVVLSDGTVLPADRIVLATGGRAALPPIPGADGPRVHVLRDVEDAERLKAALVPGARILVVGGGLIGAETAASALALGCEVVLAEPGTPLAASVGPEMAEWLHAMHPARGIDCLAARVLAFEDGPDGVRAKFEGAGEGQELREFDAVVVGVGLAPRTGLAEAAGLEVDGGVIVDAGQTTSNPAILAVGDSARRRIDGDLRPCAGHWEAAQDDGRRAAATILGKPLPAEGASWWWSDRHGVHVEAVGSMAAADTTVVRGAPGAAFAVFGLRDGRVVAAVAVDDSGAVRAARRMIDRGTEVDAAALADLATDLRRLLRR</sequence>
<keyword evidence="4" id="KW-0560">Oxidoreductase</keyword>
<dbReference type="InterPro" id="IPR028202">
    <property type="entry name" value="Reductase_C"/>
</dbReference>
<dbReference type="GO" id="GO:0016651">
    <property type="term" value="F:oxidoreductase activity, acting on NAD(P)H"/>
    <property type="evidence" value="ECO:0007669"/>
    <property type="project" value="TreeGrafter"/>
</dbReference>
<feature type="domain" description="FAD/NAD(P)-binding" evidence="5">
    <location>
        <begin position="6"/>
        <end position="288"/>
    </location>
</feature>
<dbReference type="EMBL" id="RJKE01000001">
    <property type="protein sequence ID" value="ROO84710.1"/>
    <property type="molecule type" value="Genomic_DNA"/>
</dbReference>
<dbReference type="PRINTS" id="PR00368">
    <property type="entry name" value="FADPNR"/>
</dbReference>
<protein>
    <submittedName>
        <fullName evidence="7">NAD/ferredoxin-dependent reductase-like protein</fullName>
    </submittedName>
</protein>
<dbReference type="PANTHER" id="PTHR43557">
    <property type="entry name" value="APOPTOSIS-INDUCING FACTOR 1"/>
    <property type="match status" value="1"/>
</dbReference>
<organism evidence="7 8">
    <name type="scientific">Actinocorallia herbida</name>
    <dbReference type="NCBI Taxonomy" id="58109"/>
    <lineage>
        <taxon>Bacteria</taxon>
        <taxon>Bacillati</taxon>
        <taxon>Actinomycetota</taxon>
        <taxon>Actinomycetes</taxon>
        <taxon>Streptosporangiales</taxon>
        <taxon>Thermomonosporaceae</taxon>
        <taxon>Actinocorallia</taxon>
    </lineage>
</organism>
<reference evidence="7 8" key="1">
    <citation type="submission" date="2018-11" db="EMBL/GenBank/DDBJ databases">
        <title>Sequencing the genomes of 1000 actinobacteria strains.</title>
        <authorList>
            <person name="Klenk H.-P."/>
        </authorList>
    </citation>
    <scope>NUCLEOTIDE SEQUENCE [LARGE SCALE GENOMIC DNA]</scope>
    <source>
        <strain evidence="7 8">DSM 44254</strain>
    </source>
</reference>
<dbReference type="Gene3D" id="3.30.390.30">
    <property type="match status" value="1"/>
</dbReference>
<keyword evidence="2" id="KW-0285">Flavoprotein</keyword>
<gene>
    <name evidence="7" type="ORF">EDD29_2238</name>
</gene>
<dbReference type="SUPFAM" id="SSF51905">
    <property type="entry name" value="FAD/NAD(P)-binding domain"/>
    <property type="match status" value="2"/>
</dbReference>